<evidence type="ECO:0000313" key="5">
    <source>
        <dbReference type="EMBL" id="NYI67934.1"/>
    </source>
</evidence>
<feature type="transmembrane region" description="Helical" evidence="3">
    <location>
        <begin position="90"/>
        <end position="115"/>
    </location>
</feature>
<dbReference type="PANTHER" id="PTHR33392:SF6">
    <property type="entry name" value="POLYISOPRENYL-TEICHOIC ACID--PEPTIDOGLYCAN TEICHOIC ACID TRANSFERASE TAGU"/>
    <property type="match status" value="1"/>
</dbReference>
<comment type="similarity">
    <text evidence="1">Belongs to the LytR/CpsA/Psr (LCP) family.</text>
</comment>
<evidence type="ECO:0000256" key="3">
    <source>
        <dbReference type="SAM" id="Phobius"/>
    </source>
</evidence>
<accession>A0A7Z0D308</accession>
<name>A0A7Z0D308_9MICO</name>
<feature type="compositionally biased region" description="Low complexity" evidence="2">
    <location>
        <begin position="467"/>
        <end position="497"/>
    </location>
</feature>
<dbReference type="PANTHER" id="PTHR33392">
    <property type="entry name" value="POLYISOPRENYL-TEICHOIC ACID--PEPTIDOGLYCAN TEICHOIC ACID TRANSFERASE TAGU"/>
    <property type="match status" value="1"/>
</dbReference>
<reference evidence="5 6" key="1">
    <citation type="submission" date="2020-07" db="EMBL/GenBank/DDBJ databases">
        <title>Sequencing the genomes of 1000 actinobacteria strains.</title>
        <authorList>
            <person name="Klenk H.-P."/>
        </authorList>
    </citation>
    <scope>NUCLEOTIDE SEQUENCE [LARGE SCALE GENOMIC DNA]</scope>
    <source>
        <strain evidence="5 6">DSM 26341</strain>
    </source>
</reference>
<feature type="region of interest" description="Disordered" evidence="2">
    <location>
        <begin position="448"/>
        <end position="510"/>
    </location>
</feature>
<organism evidence="5 6">
    <name type="scientific">Spelaeicoccus albus</name>
    <dbReference type="NCBI Taxonomy" id="1280376"/>
    <lineage>
        <taxon>Bacteria</taxon>
        <taxon>Bacillati</taxon>
        <taxon>Actinomycetota</taxon>
        <taxon>Actinomycetes</taxon>
        <taxon>Micrococcales</taxon>
        <taxon>Brevibacteriaceae</taxon>
        <taxon>Spelaeicoccus</taxon>
    </lineage>
</organism>
<feature type="transmembrane region" description="Helical" evidence="3">
    <location>
        <begin position="127"/>
        <end position="148"/>
    </location>
</feature>
<dbReference type="NCBIfam" id="TIGR00350">
    <property type="entry name" value="lytR_cpsA_psr"/>
    <property type="match status" value="1"/>
</dbReference>
<sequence>MSKPDPRRPRVLTDPMKHPEAAAHVVRERRAWFLIVMTLFVPGSAQIVAGKKKLGRWGLRVFIGFWVLVVLAVIVSVVHRSLLYGIVTRAWVLMLLAVVLIALAVFWFVLFFNTLQLIRPGLLRPRIRAATAGVIAVFMVLTSGGLAYGASNVLAGRGALSSVFGTGGSADAVNGRYNILLMGGDAGPHRIGTRPDSLSLVSIDADTGRAVIFGIPRNLENAPFPESSPMHKLYPDGYNCGDVCLINAIYQEAMKHKDLYPGVKDPGAQAMKETVSAVTGLHVQYYALIDLKGFKQLINAVGGIDIINKERIPISNSVYPGTDKHKPPKGWINPGHLHLDGYHALWYARSREFHTDYDRMVRQRCVQKAMLTQLNPSNVLTHFQKIAGAAPNVISTDIPQSQLGDFVSLALKTRKLKVGEAAFTPPQITPAYADYDKIHSIVDKTLAKSEAKDDKGPLAGKSDESGKSGSNGSDSGDSGKSGSSSDSEGSSSSGSSEAEPKESDICIPGK</sequence>
<dbReference type="EMBL" id="JACBZP010000001">
    <property type="protein sequence ID" value="NYI67934.1"/>
    <property type="molecule type" value="Genomic_DNA"/>
</dbReference>
<evidence type="ECO:0000256" key="1">
    <source>
        <dbReference type="ARBA" id="ARBA00006068"/>
    </source>
</evidence>
<feature type="compositionally biased region" description="Basic and acidic residues" evidence="2">
    <location>
        <begin position="448"/>
        <end position="466"/>
    </location>
</feature>
<keyword evidence="3" id="KW-0472">Membrane</keyword>
<feature type="transmembrane region" description="Helical" evidence="3">
    <location>
        <begin position="31"/>
        <end position="50"/>
    </location>
</feature>
<dbReference type="InterPro" id="IPR050922">
    <property type="entry name" value="LytR/CpsA/Psr_CW_biosynth"/>
</dbReference>
<dbReference type="RefSeq" id="WP_179428269.1">
    <property type="nucleotide sequence ID" value="NZ_JACBZP010000001.1"/>
</dbReference>
<dbReference type="AlphaFoldDB" id="A0A7Z0D308"/>
<proteinExistence type="inferred from homology"/>
<dbReference type="Gene3D" id="3.40.630.190">
    <property type="entry name" value="LCP protein"/>
    <property type="match status" value="1"/>
</dbReference>
<keyword evidence="6" id="KW-1185">Reference proteome</keyword>
<dbReference type="Pfam" id="PF03816">
    <property type="entry name" value="LytR_cpsA_psr"/>
    <property type="match status" value="1"/>
</dbReference>
<dbReference type="InterPro" id="IPR004474">
    <property type="entry name" value="LytR_CpsA_psr"/>
</dbReference>
<evidence type="ECO:0000259" key="4">
    <source>
        <dbReference type="Pfam" id="PF03816"/>
    </source>
</evidence>
<protein>
    <submittedName>
        <fullName evidence="5">LCP family protein required for cell wall assembly</fullName>
    </submittedName>
</protein>
<feature type="domain" description="Cell envelope-related transcriptional attenuator" evidence="4">
    <location>
        <begin position="195"/>
        <end position="374"/>
    </location>
</feature>
<dbReference type="Proteomes" id="UP000539111">
    <property type="component" value="Unassembled WGS sequence"/>
</dbReference>
<keyword evidence="3" id="KW-1133">Transmembrane helix</keyword>
<gene>
    <name evidence="5" type="ORF">BJY26_002240</name>
</gene>
<comment type="caution">
    <text evidence="5">The sequence shown here is derived from an EMBL/GenBank/DDBJ whole genome shotgun (WGS) entry which is preliminary data.</text>
</comment>
<keyword evidence="3" id="KW-0812">Transmembrane</keyword>
<evidence type="ECO:0000256" key="2">
    <source>
        <dbReference type="SAM" id="MobiDB-lite"/>
    </source>
</evidence>
<evidence type="ECO:0000313" key="6">
    <source>
        <dbReference type="Proteomes" id="UP000539111"/>
    </source>
</evidence>
<feature type="transmembrane region" description="Helical" evidence="3">
    <location>
        <begin position="57"/>
        <end position="78"/>
    </location>
</feature>